<proteinExistence type="predicted"/>
<keyword evidence="4" id="KW-1185">Reference proteome</keyword>
<gene>
    <name evidence="3" type="ORF">TsocGM_03270</name>
</gene>
<dbReference type="Pfam" id="PF07995">
    <property type="entry name" value="GSDH"/>
    <property type="match status" value="1"/>
</dbReference>
<dbReference type="PANTHER" id="PTHR19328">
    <property type="entry name" value="HEDGEHOG-INTERACTING PROTEIN"/>
    <property type="match status" value="1"/>
</dbReference>
<dbReference type="InterPro" id="IPR011042">
    <property type="entry name" value="6-blade_b-propeller_TolB-like"/>
</dbReference>
<dbReference type="EMBL" id="RYZH01000004">
    <property type="protein sequence ID" value="RUL89150.1"/>
    <property type="molecule type" value="Genomic_DNA"/>
</dbReference>
<feature type="domain" description="Glucose/Sorbosone dehydrogenase" evidence="2">
    <location>
        <begin position="55"/>
        <end position="411"/>
    </location>
</feature>
<evidence type="ECO:0000313" key="4">
    <source>
        <dbReference type="Proteomes" id="UP000280296"/>
    </source>
</evidence>
<dbReference type="InterPro" id="IPR011041">
    <property type="entry name" value="Quinoprot_gluc/sorb_DH_b-prop"/>
</dbReference>
<evidence type="ECO:0000256" key="1">
    <source>
        <dbReference type="SAM" id="SignalP"/>
    </source>
</evidence>
<dbReference type="OrthoDB" id="9770043at2"/>
<dbReference type="AlphaFoldDB" id="A0A432MPA1"/>
<evidence type="ECO:0000259" key="2">
    <source>
        <dbReference type="Pfam" id="PF07995"/>
    </source>
</evidence>
<comment type="caution">
    <text evidence="3">The sequence shown here is derived from an EMBL/GenBank/DDBJ whole genome shotgun (WGS) entry which is preliminary data.</text>
</comment>
<accession>A0A432MPA1</accession>
<keyword evidence="1" id="KW-0732">Signal</keyword>
<feature type="signal peptide" evidence="1">
    <location>
        <begin position="1"/>
        <end position="29"/>
    </location>
</feature>
<dbReference type="PANTHER" id="PTHR19328:SF75">
    <property type="entry name" value="ALDOSE SUGAR DEHYDROGENASE YLII"/>
    <property type="match status" value="1"/>
</dbReference>
<name>A0A432MPA1_9BACT</name>
<reference evidence="3 4" key="2">
    <citation type="submission" date="2019-01" db="EMBL/GenBank/DDBJ databases">
        <title>Tautonia sociabilis, a novel thermotolerant planctomycete of Isosphaeraceae family, isolated from a 4000 m deep subterranean habitat.</title>
        <authorList>
            <person name="Kovaleva O.L."/>
            <person name="Elcheninov A.G."/>
            <person name="Van Heerden E."/>
            <person name="Toshchakov S.V."/>
            <person name="Novikov A."/>
            <person name="Bonch-Osmolovskaya E.A."/>
            <person name="Kublanov I.V."/>
        </authorList>
    </citation>
    <scope>NUCLEOTIDE SEQUENCE [LARGE SCALE GENOMIC DNA]</scope>
    <source>
        <strain evidence="3 4">GM2012</strain>
    </source>
</reference>
<dbReference type="Proteomes" id="UP000280296">
    <property type="component" value="Unassembled WGS sequence"/>
</dbReference>
<dbReference type="InterPro" id="IPR012938">
    <property type="entry name" value="Glc/Sorbosone_DH"/>
</dbReference>
<sequence>MRFSTIAPARLGLLAGLALAFACSRSAPAAAPSPQGEALPKLVTEVAFPNLKFDRPVVLAYPKDGSNLLFVVEQHTARIFSFPNQEHTDDLALFLELPREIGRDNEEGLLGLAFHPNFAENGQFFVYYSARNPRRSVVSRFTVSEGDPTKADPNSEVVIWESAPDPYGNHNGGHIDFGPDGFLYITLGDSGAADDPLRTGQDPTDWFGSILRIDVDHPEGGKPYGIPADNPAKRDPKFSHWAPEVFAIGLRNVWKFSFDRESGDLWAGDVGQNKWEEVVKVVNAGNYGWNVYEGFHPFQLRGNRVERSSPPLPPIVEYPHPEVPASQRRGRDDVGKSITGGYVYRGDRLPELRGYYVYGDFETGRIWGVKVDDQDQVIATGELIDLSSPRQPKLNISAFGEDPEGNLYILAFDGRIHRFRPAP</sequence>
<reference evidence="3 4" key="1">
    <citation type="submission" date="2018-12" db="EMBL/GenBank/DDBJ databases">
        <authorList>
            <person name="Toschakov S.V."/>
        </authorList>
    </citation>
    <scope>NUCLEOTIDE SEQUENCE [LARGE SCALE GENOMIC DNA]</scope>
    <source>
        <strain evidence="3 4">GM2012</strain>
    </source>
</reference>
<organism evidence="3 4">
    <name type="scientific">Tautonia sociabilis</name>
    <dbReference type="NCBI Taxonomy" id="2080755"/>
    <lineage>
        <taxon>Bacteria</taxon>
        <taxon>Pseudomonadati</taxon>
        <taxon>Planctomycetota</taxon>
        <taxon>Planctomycetia</taxon>
        <taxon>Isosphaerales</taxon>
        <taxon>Isosphaeraceae</taxon>
        <taxon>Tautonia</taxon>
    </lineage>
</organism>
<evidence type="ECO:0000313" key="3">
    <source>
        <dbReference type="EMBL" id="RUL89150.1"/>
    </source>
</evidence>
<protein>
    <submittedName>
        <fullName evidence="3">Glucose sorbosone dehydrogenase</fullName>
    </submittedName>
</protein>
<dbReference type="Gene3D" id="2.120.10.30">
    <property type="entry name" value="TolB, C-terminal domain"/>
    <property type="match status" value="1"/>
</dbReference>
<dbReference type="PROSITE" id="PS51257">
    <property type="entry name" value="PROKAR_LIPOPROTEIN"/>
    <property type="match status" value="1"/>
</dbReference>
<dbReference type="SUPFAM" id="SSF50952">
    <property type="entry name" value="Soluble quinoprotein glucose dehydrogenase"/>
    <property type="match status" value="1"/>
</dbReference>
<dbReference type="RefSeq" id="WP_126723885.1">
    <property type="nucleotide sequence ID" value="NZ_RYZH01000004.1"/>
</dbReference>
<feature type="chain" id="PRO_5019219429" evidence="1">
    <location>
        <begin position="30"/>
        <end position="423"/>
    </location>
</feature>